<evidence type="ECO:0000313" key="1">
    <source>
        <dbReference type="EMBL" id="CAF0789910.1"/>
    </source>
</evidence>
<organism evidence="2 5">
    <name type="scientific">Adineta steineri</name>
    <dbReference type="NCBI Taxonomy" id="433720"/>
    <lineage>
        <taxon>Eukaryota</taxon>
        <taxon>Metazoa</taxon>
        <taxon>Spiralia</taxon>
        <taxon>Gnathifera</taxon>
        <taxon>Rotifera</taxon>
        <taxon>Eurotatoria</taxon>
        <taxon>Bdelloidea</taxon>
        <taxon>Adinetida</taxon>
        <taxon>Adinetidae</taxon>
        <taxon>Adineta</taxon>
    </lineage>
</organism>
<accession>A0A813UBZ9</accession>
<name>A0A813UBZ9_9BILA</name>
<protein>
    <submittedName>
        <fullName evidence="2">Uncharacterized protein</fullName>
    </submittedName>
</protein>
<dbReference type="EMBL" id="CAJNOG010000039">
    <property type="protein sequence ID" value="CAF0821324.1"/>
    <property type="molecule type" value="Genomic_DNA"/>
</dbReference>
<dbReference type="EMBL" id="CAJOAY010001171">
    <property type="protein sequence ID" value="CAF3804661.1"/>
    <property type="molecule type" value="Genomic_DNA"/>
</dbReference>
<dbReference type="Proteomes" id="UP000663881">
    <property type="component" value="Unassembled WGS sequence"/>
</dbReference>
<evidence type="ECO:0000313" key="4">
    <source>
        <dbReference type="EMBL" id="CAF3896277.1"/>
    </source>
</evidence>
<dbReference type="Proteomes" id="UP000663844">
    <property type="component" value="Unassembled WGS sequence"/>
</dbReference>
<dbReference type="Proteomes" id="UP000663891">
    <property type="component" value="Unassembled WGS sequence"/>
</dbReference>
<evidence type="ECO:0000313" key="3">
    <source>
        <dbReference type="EMBL" id="CAF3804661.1"/>
    </source>
</evidence>
<dbReference type="Proteomes" id="UP000663845">
    <property type="component" value="Unassembled WGS sequence"/>
</dbReference>
<reference evidence="2" key="1">
    <citation type="submission" date="2021-02" db="EMBL/GenBank/DDBJ databases">
        <authorList>
            <person name="Nowell W R."/>
        </authorList>
    </citation>
    <scope>NUCLEOTIDE SEQUENCE</scope>
</reference>
<dbReference type="EMBL" id="CAJOAZ010002117">
    <property type="protein sequence ID" value="CAF3896277.1"/>
    <property type="molecule type" value="Genomic_DNA"/>
</dbReference>
<evidence type="ECO:0000313" key="2">
    <source>
        <dbReference type="EMBL" id="CAF0821324.1"/>
    </source>
</evidence>
<evidence type="ECO:0000313" key="5">
    <source>
        <dbReference type="Proteomes" id="UP000663845"/>
    </source>
</evidence>
<dbReference type="OrthoDB" id="10291783at2759"/>
<gene>
    <name evidence="2" type="ORF">JYZ213_LOCUS6327</name>
    <name evidence="3" type="ORF">OKA104_LOCUS18696</name>
    <name evidence="4" type="ORF">OXD698_LOCUS23690</name>
    <name evidence="1" type="ORF">VCS650_LOCUS3430</name>
</gene>
<comment type="caution">
    <text evidence="2">The sequence shown here is derived from an EMBL/GenBank/DDBJ whole genome shotgun (WGS) entry which is preliminary data.</text>
</comment>
<dbReference type="EMBL" id="CAJNON010000018">
    <property type="protein sequence ID" value="CAF0789910.1"/>
    <property type="molecule type" value="Genomic_DNA"/>
</dbReference>
<dbReference type="AlphaFoldDB" id="A0A813UBZ9"/>
<sequence length="312" mass="35094">MSTSTQLQCGGRTCAQCGKCCDWVPTYCTNYKRRDDGTCTDNTDTLYEVLFRTALAVSDARLSARISQRISRDHAANRCRRAVDDLDAALNTTIRAGDLLEIVIDAFTCAKMIAFDVDRARDGDGLAILEASKAVRRAQHDHVCQCVDSHQPSYSTASLAAVPENTVMASTSSPTPQPTPEKEVQEFAAPGVCERLSCEGRPCSKCHKCRDWHFNGDHDTWNWVFNWRNWVKADEDRWCNNRAKLLTKRDDATCRIICYGNDYRRVGDSNCYYGHDSYYDSDGTYHSGMLYGGGRSGFIYIDHLCSCEKHSH</sequence>
<proteinExistence type="predicted"/>